<reference evidence="5 6" key="1">
    <citation type="journal article" date="2018" name="PLoS Genet.">
        <title>Population sequencing reveals clonal diversity and ancestral inbreeding in the grapevine cultivar Chardonnay.</title>
        <authorList>
            <person name="Roach M.J."/>
            <person name="Johnson D.L."/>
            <person name="Bohlmann J."/>
            <person name="van Vuuren H.J."/>
            <person name="Jones S.J."/>
            <person name="Pretorius I.S."/>
            <person name="Schmidt S.A."/>
            <person name="Borneman A.R."/>
        </authorList>
    </citation>
    <scope>NUCLEOTIDE SEQUENCE [LARGE SCALE GENOMIC DNA]</scope>
    <source>
        <strain evidence="6">cv. Chardonnay</strain>
        <tissue evidence="5">Leaf</tissue>
    </source>
</reference>
<dbReference type="InterPro" id="IPR042197">
    <property type="entry name" value="Apaf_helical"/>
</dbReference>
<evidence type="ECO:0000313" key="6">
    <source>
        <dbReference type="Proteomes" id="UP000288805"/>
    </source>
</evidence>
<dbReference type="PANTHER" id="PTHR36766">
    <property type="entry name" value="PLANT BROAD-SPECTRUM MILDEW RESISTANCE PROTEIN RPW8"/>
    <property type="match status" value="1"/>
</dbReference>
<dbReference type="GO" id="GO:0006952">
    <property type="term" value="P:defense response"/>
    <property type="evidence" value="ECO:0007669"/>
    <property type="project" value="UniProtKB-KW"/>
</dbReference>
<evidence type="ECO:0000259" key="4">
    <source>
        <dbReference type="Pfam" id="PF25019"/>
    </source>
</evidence>
<evidence type="ECO:0000256" key="1">
    <source>
        <dbReference type="ARBA" id="ARBA00022614"/>
    </source>
</evidence>
<dbReference type="InterPro" id="IPR057135">
    <property type="entry name" value="At4g27190-like_LRR"/>
</dbReference>
<dbReference type="Proteomes" id="UP000288805">
    <property type="component" value="Unassembled WGS sequence"/>
</dbReference>
<keyword evidence="1" id="KW-0433">Leucine-rich repeat</keyword>
<evidence type="ECO:0000313" key="5">
    <source>
        <dbReference type="EMBL" id="RVW93007.1"/>
    </source>
</evidence>
<organism evidence="5 6">
    <name type="scientific">Vitis vinifera</name>
    <name type="common">Grape</name>
    <dbReference type="NCBI Taxonomy" id="29760"/>
    <lineage>
        <taxon>Eukaryota</taxon>
        <taxon>Viridiplantae</taxon>
        <taxon>Streptophyta</taxon>
        <taxon>Embryophyta</taxon>
        <taxon>Tracheophyta</taxon>
        <taxon>Spermatophyta</taxon>
        <taxon>Magnoliopsida</taxon>
        <taxon>eudicotyledons</taxon>
        <taxon>Gunneridae</taxon>
        <taxon>Pentapetalae</taxon>
        <taxon>rosids</taxon>
        <taxon>Vitales</taxon>
        <taxon>Vitaceae</taxon>
        <taxon>Viteae</taxon>
        <taxon>Vitis</taxon>
    </lineage>
</organism>
<evidence type="ECO:0000259" key="3">
    <source>
        <dbReference type="Pfam" id="PF23247"/>
    </source>
</evidence>
<dbReference type="InterPro" id="IPR032675">
    <property type="entry name" value="LRR_dom_sf"/>
</dbReference>
<dbReference type="AlphaFoldDB" id="A0A438I8L7"/>
<feature type="domain" description="R13L1/DRL21-like LRR repeat region" evidence="4">
    <location>
        <begin position="150"/>
        <end position="266"/>
    </location>
</feature>
<accession>A0A438I8L7</accession>
<evidence type="ECO:0000256" key="2">
    <source>
        <dbReference type="ARBA" id="ARBA00022821"/>
    </source>
</evidence>
<name>A0A438I8L7_VITVI</name>
<dbReference type="Gene3D" id="1.10.10.10">
    <property type="entry name" value="Winged helix-like DNA-binding domain superfamily/Winged helix DNA-binding domain"/>
    <property type="match status" value="1"/>
</dbReference>
<feature type="domain" description="Disease resistance protein At4g27190-like leucine-rich repeats" evidence="3">
    <location>
        <begin position="436"/>
        <end position="570"/>
    </location>
</feature>
<dbReference type="InterPro" id="IPR027417">
    <property type="entry name" value="P-loop_NTPase"/>
</dbReference>
<dbReference type="SUPFAM" id="SSF52058">
    <property type="entry name" value="L domain-like"/>
    <property type="match status" value="2"/>
</dbReference>
<dbReference type="GO" id="GO:0043531">
    <property type="term" value="F:ADP binding"/>
    <property type="evidence" value="ECO:0007669"/>
    <property type="project" value="InterPro"/>
</dbReference>
<sequence length="888" mass="100124">MPMRSGAPGSKLIVTTRNEGVVSITRTLPAYRLHELAYEDCLSVFTQQALRKSNFDAHSHLKEVGEEIVRKCKGMPLAAKALGGMLRNQVSLDAWENILTGKIWDLPEDKSGVLPALKLSYYRLPSHLKKCFAYCSIFPKGYEFDKDEWLHNVVDSRDAMDAKLEEKHNIEELMMEWGSDFGNSRNEMNEIYVLAGLRPPRNLKNLTVAFYGGSTFLDVEFYGGVVQPFPSLEFLKFENMPKWENWFFPDAVELFPRLRELTIRNCSKLVKQLPDCLPSLVKLDISKCRNLAVSFSRFASLGELKIEECKEMVLRNGVVADSGDQLTSSRLRQPEEPAKWIAESHLSEELEMVGCLAVESLPETPPMLRRLVLQKCRSLRLLPHNYSSCPLESLEIRCCPSLICFPHGGLPSTLKQLTVADCIRLKYLPDGMMHRNSTHSNNACCLQILRIHDCKSLKFFPRGELPPTLKRLEIRHCSNLESVSEKMWPNNTALEYLEMRSYPNLKILPECLHSVKQLKIGDCGGLEGFPERGFSAPNLRELRIWRCENLKFLPHQMKNLTSLQVLSVENSPGLESFPEGGLAPNLKFLSIINCKNLKTPISEWGLHTLTALSTLKIWEMFPGKASLWDNKCLFPTSLTNLHINHMESLTSLELKNIISLQHLYIGCCPKLHSLRLWTTTLASLEIIGCPLLQETKFPSIAHIPKFKIDGRVKYSTGGGKRMETESHSTLSLHCSFRKELLPGTLSMLNIKKFPILKTSGKSVWGGDIFVAEQVLIRMPPQWKRRGLCSLATNPAPLSIRDCVLTRTGSLTSLSSLYISSLCPGLASLSDDGCLFPTTLSKLLISKLDSMASLAFKNLPSLESISIYRYPKLQSKGLPETLPRLEISD</sequence>
<comment type="caution">
    <text evidence="5">The sequence shown here is derived from an EMBL/GenBank/DDBJ whole genome shotgun (WGS) entry which is preliminary data.</text>
</comment>
<dbReference type="SUPFAM" id="SSF52540">
    <property type="entry name" value="P-loop containing nucleoside triphosphate hydrolases"/>
    <property type="match status" value="1"/>
</dbReference>
<dbReference type="Pfam" id="PF23247">
    <property type="entry name" value="LRR_RPS2"/>
    <property type="match status" value="1"/>
</dbReference>
<protein>
    <submittedName>
        <fullName evidence="5">Putative disease resistance RPP13-like protein 1</fullName>
    </submittedName>
</protein>
<dbReference type="Pfam" id="PF25019">
    <property type="entry name" value="LRR_R13L1-DRL21"/>
    <property type="match status" value="1"/>
</dbReference>
<dbReference type="Gene3D" id="1.10.8.430">
    <property type="entry name" value="Helical domain of apoptotic protease-activating factors"/>
    <property type="match status" value="1"/>
</dbReference>
<dbReference type="InterPro" id="IPR036388">
    <property type="entry name" value="WH-like_DNA-bd_sf"/>
</dbReference>
<dbReference type="PANTHER" id="PTHR36766:SF51">
    <property type="entry name" value="DISEASE RESISTANCE RPP13-LIKE PROTEIN 1"/>
    <property type="match status" value="1"/>
</dbReference>
<dbReference type="PRINTS" id="PR00364">
    <property type="entry name" value="DISEASERSIST"/>
</dbReference>
<proteinExistence type="predicted"/>
<keyword evidence="2" id="KW-0611">Plant defense</keyword>
<dbReference type="InterPro" id="IPR056789">
    <property type="entry name" value="LRR_R13L1-DRL21"/>
</dbReference>
<dbReference type="EMBL" id="QGNW01000132">
    <property type="protein sequence ID" value="RVW93007.1"/>
    <property type="molecule type" value="Genomic_DNA"/>
</dbReference>
<gene>
    <name evidence="5" type="primary">RPPL1_89</name>
    <name evidence="5" type="ORF">CK203_032804</name>
</gene>
<dbReference type="Gene3D" id="3.80.10.10">
    <property type="entry name" value="Ribonuclease Inhibitor"/>
    <property type="match status" value="3"/>
</dbReference>